<gene>
    <name evidence="1" type="ORF">BRAA07T28302Z</name>
</gene>
<proteinExistence type="predicted"/>
<dbReference type="EMBL" id="LR031574">
    <property type="protein sequence ID" value="VDC96010.1"/>
    <property type="molecule type" value="Genomic_DNA"/>
</dbReference>
<feature type="non-terminal residue" evidence="1">
    <location>
        <position position="39"/>
    </location>
</feature>
<sequence length="39" mass="4449">MRSVIYQVAKKESILGSKLVMMEPLVHLLPKPIDHTDCQ</sequence>
<protein>
    <submittedName>
        <fullName evidence="1">Uncharacterized protein</fullName>
    </submittedName>
</protein>
<accession>A0A3P6BDP4</accession>
<organism evidence="1">
    <name type="scientific">Brassica campestris</name>
    <name type="common">Field mustard</name>
    <dbReference type="NCBI Taxonomy" id="3711"/>
    <lineage>
        <taxon>Eukaryota</taxon>
        <taxon>Viridiplantae</taxon>
        <taxon>Streptophyta</taxon>
        <taxon>Embryophyta</taxon>
        <taxon>Tracheophyta</taxon>
        <taxon>Spermatophyta</taxon>
        <taxon>Magnoliopsida</taxon>
        <taxon>eudicotyledons</taxon>
        <taxon>Gunneridae</taxon>
        <taxon>Pentapetalae</taxon>
        <taxon>rosids</taxon>
        <taxon>malvids</taxon>
        <taxon>Brassicales</taxon>
        <taxon>Brassicaceae</taxon>
        <taxon>Brassiceae</taxon>
        <taxon>Brassica</taxon>
    </lineage>
</organism>
<reference evidence="1" key="1">
    <citation type="submission" date="2018-11" db="EMBL/GenBank/DDBJ databases">
        <authorList>
            <consortium name="Genoscope - CEA"/>
            <person name="William W."/>
        </authorList>
    </citation>
    <scope>NUCLEOTIDE SEQUENCE</scope>
</reference>
<dbReference type="AlphaFoldDB" id="A0A3P6BDP4"/>
<name>A0A3P6BDP4_BRACM</name>
<evidence type="ECO:0000313" key="1">
    <source>
        <dbReference type="EMBL" id="VDC96010.1"/>
    </source>
</evidence>